<accession>A0AAN9U8M1</accession>
<dbReference type="EMBL" id="JAJSPL020000034">
    <property type="protein sequence ID" value="KAK7736211.1"/>
    <property type="molecule type" value="Genomic_DNA"/>
</dbReference>
<name>A0AAN9U8M1_9PEZI</name>
<evidence type="ECO:0000313" key="3">
    <source>
        <dbReference type="Proteomes" id="UP001320245"/>
    </source>
</evidence>
<proteinExistence type="predicted"/>
<feature type="transmembrane region" description="Helical" evidence="1">
    <location>
        <begin position="83"/>
        <end position="106"/>
    </location>
</feature>
<sequence length="222" mass="23968">MEKRLVKNEASSSYLEVDSHDNYLQKQTKLLRAIDGARIGITVLALLCGITALGLSGDALSVYNTTHLDSLSWLSLWPASFDLRPTVALVAGSAIVTVANIAALLCSKVPHLRYNTPLHTPMMFIAPLVGFVAAMVAMAIFYAINTSTTVDTLLSWTCRWQTLSMTQAPYFGTLCGQSWGSVYLAVILVPLEAIALCVAGWQFKTEKHAAAYSRARQGSPGA</sequence>
<keyword evidence="1" id="KW-0472">Membrane</keyword>
<gene>
    <name evidence="2" type="ORF">SLS53_007046</name>
</gene>
<reference evidence="2 3" key="1">
    <citation type="journal article" date="2023" name="PLoS ONE">
        <title>Cytospora paraplurivora sp. nov. isolated from orchards with fruit tree decline syndrome in Ontario, Canada.</title>
        <authorList>
            <person name="Ilyukhin E."/>
            <person name="Nguyen H.D.T."/>
            <person name="Castle A.J."/>
            <person name="Ellouze W."/>
        </authorList>
    </citation>
    <scope>NUCLEOTIDE SEQUENCE [LARGE SCALE GENOMIC DNA]</scope>
    <source>
        <strain evidence="2 3">FDS-564</strain>
    </source>
</reference>
<dbReference type="AlphaFoldDB" id="A0AAN9U8M1"/>
<keyword evidence="1" id="KW-0812">Transmembrane</keyword>
<protein>
    <submittedName>
        <fullName evidence="2">Uncharacterized protein</fullName>
    </submittedName>
</protein>
<organism evidence="2 3">
    <name type="scientific">Cytospora paraplurivora</name>
    <dbReference type="NCBI Taxonomy" id="2898453"/>
    <lineage>
        <taxon>Eukaryota</taxon>
        <taxon>Fungi</taxon>
        <taxon>Dikarya</taxon>
        <taxon>Ascomycota</taxon>
        <taxon>Pezizomycotina</taxon>
        <taxon>Sordariomycetes</taxon>
        <taxon>Sordariomycetidae</taxon>
        <taxon>Diaporthales</taxon>
        <taxon>Cytosporaceae</taxon>
        <taxon>Cytospora</taxon>
    </lineage>
</organism>
<feature type="transmembrane region" description="Helical" evidence="1">
    <location>
        <begin position="182"/>
        <end position="203"/>
    </location>
</feature>
<evidence type="ECO:0000313" key="2">
    <source>
        <dbReference type="EMBL" id="KAK7736211.1"/>
    </source>
</evidence>
<feature type="transmembrane region" description="Helical" evidence="1">
    <location>
        <begin position="39"/>
        <end position="63"/>
    </location>
</feature>
<keyword evidence="3" id="KW-1185">Reference proteome</keyword>
<dbReference type="Proteomes" id="UP001320245">
    <property type="component" value="Unassembled WGS sequence"/>
</dbReference>
<feature type="transmembrane region" description="Helical" evidence="1">
    <location>
        <begin position="118"/>
        <end position="144"/>
    </location>
</feature>
<keyword evidence="1" id="KW-1133">Transmembrane helix</keyword>
<evidence type="ECO:0000256" key="1">
    <source>
        <dbReference type="SAM" id="Phobius"/>
    </source>
</evidence>
<comment type="caution">
    <text evidence="2">The sequence shown here is derived from an EMBL/GenBank/DDBJ whole genome shotgun (WGS) entry which is preliminary data.</text>
</comment>